<dbReference type="PROSITE" id="PS50930">
    <property type="entry name" value="HTH_LYTTR"/>
    <property type="match status" value="1"/>
</dbReference>
<dbReference type="InterPro" id="IPR046947">
    <property type="entry name" value="LytR-like"/>
</dbReference>
<dbReference type="eggNOG" id="COG3279">
    <property type="taxonomic scope" value="Bacteria"/>
</dbReference>
<dbReference type="OrthoDB" id="2168082at2"/>
<accession>A0A0A2MFM0</accession>
<feature type="domain" description="Response regulatory" evidence="2">
    <location>
        <begin position="3"/>
        <end position="114"/>
    </location>
</feature>
<dbReference type="PROSITE" id="PS50110">
    <property type="entry name" value="RESPONSE_REGULATORY"/>
    <property type="match status" value="1"/>
</dbReference>
<protein>
    <submittedName>
        <fullName evidence="4">LytTR family transcriptional regulator</fullName>
    </submittedName>
</protein>
<dbReference type="SUPFAM" id="SSF52172">
    <property type="entry name" value="CheY-like"/>
    <property type="match status" value="1"/>
</dbReference>
<organism evidence="4 5">
    <name type="scientific">Flavobacterium subsaxonicum WB 4.1-42 = DSM 21790</name>
    <dbReference type="NCBI Taxonomy" id="1121898"/>
    <lineage>
        <taxon>Bacteria</taxon>
        <taxon>Pseudomonadati</taxon>
        <taxon>Bacteroidota</taxon>
        <taxon>Flavobacteriia</taxon>
        <taxon>Flavobacteriales</taxon>
        <taxon>Flavobacteriaceae</taxon>
        <taxon>Flavobacterium</taxon>
    </lineage>
</organism>
<dbReference type="InterPro" id="IPR001789">
    <property type="entry name" value="Sig_transdc_resp-reg_receiver"/>
</dbReference>
<dbReference type="SMART" id="SM00448">
    <property type="entry name" value="REC"/>
    <property type="match status" value="1"/>
</dbReference>
<dbReference type="GO" id="GO:0000156">
    <property type="term" value="F:phosphorelay response regulator activity"/>
    <property type="evidence" value="ECO:0007669"/>
    <property type="project" value="InterPro"/>
</dbReference>
<evidence type="ECO:0000313" key="4">
    <source>
        <dbReference type="EMBL" id="KGO91492.1"/>
    </source>
</evidence>
<dbReference type="AlphaFoldDB" id="A0A0A2MFM0"/>
<evidence type="ECO:0000259" key="3">
    <source>
        <dbReference type="PROSITE" id="PS50930"/>
    </source>
</evidence>
<dbReference type="InterPro" id="IPR011006">
    <property type="entry name" value="CheY-like_superfamily"/>
</dbReference>
<feature type="modified residue" description="4-aspartylphosphate" evidence="1">
    <location>
        <position position="54"/>
    </location>
</feature>
<dbReference type="GO" id="GO:0003677">
    <property type="term" value="F:DNA binding"/>
    <property type="evidence" value="ECO:0007669"/>
    <property type="project" value="InterPro"/>
</dbReference>
<dbReference type="EMBL" id="JRLY01000018">
    <property type="protein sequence ID" value="KGO91492.1"/>
    <property type="molecule type" value="Genomic_DNA"/>
</dbReference>
<proteinExistence type="predicted"/>
<reference evidence="4 5" key="1">
    <citation type="submission" date="2013-09" db="EMBL/GenBank/DDBJ databases">
        <authorList>
            <person name="Zeng Z."/>
            <person name="Chen C."/>
        </authorList>
    </citation>
    <scope>NUCLEOTIDE SEQUENCE [LARGE SCALE GENOMIC DNA]</scope>
    <source>
        <strain evidence="4 5">WB 4.1-42</strain>
    </source>
</reference>
<name>A0A0A2MFM0_9FLAO</name>
<comment type="caution">
    <text evidence="4">The sequence shown here is derived from an EMBL/GenBank/DDBJ whole genome shotgun (WGS) entry which is preliminary data.</text>
</comment>
<evidence type="ECO:0000256" key="1">
    <source>
        <dbReference type="PROSITE-ProRule" id="PRU00169"/>
    </source>
</evidence>
<gene>
    <name evidence="4" type="ORF">Q766_17325</name>
</gene>
<keyword evidence="5" id="KW-1185">Reference proteome</keyword>
<dbReference type="Proteomes" id="UP000030111">
    <property type="component" value="Unassembled WGS sequence"/>
</dbReference>
<keyword evidence="1" id="KW-0597">Phosphoprotein</keyword>
<dbReference type="RefSeq" id="WP_026991196.1">
    <property type="nucleotide sequence ID" value="NZ_AUGP01000025.1"/>
</dbReference>
<evidence type="ECO:0000259" key="2">
    <source>
        <dbReference type="PROSITE" id="PS50110"/>
    </source>
</evidence>
<dbReference type="PANTHER" id="PTHR37299">
    <property type="entry name" value="TRANSCRIPTIONAL REGULATOR-RELATED"/>
    <property type="match status" value="1"/>
</dbReference>
<dbReference type="Pfam" id="PF00072">
    <property type="entry name" value="Response_reg"/>
    <property type="match status" value="1"/>
</dbReference>
<dbReference type="Pfam" id="PF04397">
    <property type="entry name" value="LytTR"/>
    <property type="match status" value="1"/>
</dbReference>
<dbReference type="Gene3D" id="2.40.50.1020">
    <property type="entry name" value="LytTr DNA-binding domain"/>
    <property type="match status" value="1"/>
</dbReference>
<dbReference type="Gene3D" id="3.40.50.2300">
    <property type="match status" value="1"/>
</dbReference>
<feature type="domain" description="HTH LytTR-type" evidence="3">
    <location>
        <begin position="129"/>
        <end position="200"/>
    </location>
</feature>
<dbReference type="PANTHER" id="PTHR37299:SF1">
    <property type="entry name" value="STAGE 0 SPORULATION PROTEIN A HOMOLOG"/>
    <property type="match status" value="1"/>
</dbReference>
<dbReference type="SMART" id="SM00850">
    <property type="entry name" value="LytTR"/>
    <property type="match status" value="1"/>
</dbReference>
<evidence type="ECO:0000313" key="5">
    <source>
        <dbReference type="Proteomes" id="UP000030111"/>
    </source>
</evidence>
<dbReference type="InterPro" id="IPR007492">
    <property type="entry name" value="LytTR_DNA-bd_dom"/>
</dbReference>
<sequence length="226" mass="26119">MITAIAIDDEPLALKIITHFCSQVDYIALQKTFTKTDEALEYLQKNPTDLLFLDIQMPGKNGLDFYKMLEPETMVIFTTAYSEYAVEGFNVNAIDYLLKPFSFERFLVATDKASKEKRTRSTTPGQSHLLIRADYKLHRIDYDDILLIEGLDDYIRIHLKGKTPITARFSMKSVLEKLPQPNFVRVHRSYIIPVNKVKSIYNKTIQIEDFVIPVGDTYKDIVAKHF</sequence>
<dbReference type="STRING" id="1121898.GCA_000422725_03020"/>